<gene>
    <name evidence="1" type="ORF">GCM10023208_04410</name>
</gene>
<organism evidence="1 2">
    <name type="scientific">Erythrobacter westpacificensis</name>
    <dbReference type="NCBI Taxonomy" id="1055231"/>
    <lineage>
        <taxon>Bacteria</taxon>
        <taxon>Pseudomonadati</taxon>
        <taxon>Pseudomonadota</taxon>
        <taxon>Alphaproteobacteria</taxon>
        <taxon>Sphingomonadales</taxon>
        <taxon>Erythrobacteraceae</taxon>
        <taxon>Erythrobacter/Porphyrobacter group</taxon>
        <taxon>Erythrobacter</taxon>
    </lineage>
</organism>
<dbReference type="Pfam" id="PF05974">
    <property type="entry name" value="DUF892"/>
    <property type="match status" value="1"/>
</dbReference>
<dbReference type="PANTHER" id="PTHR30565:SF9">
    <property type="entry name" value="PROTEIN YCIF"/>
    <property type="match status" value="1"/>
</dbReference>
<evidence type="ECO:0000313" key="2">
    <source>
        <dbReference type="Proteomes" id="UP001500518"/>
    </source>
</evidence>
<dbReference type="SUPFAM" id="SSF47240">
    <property type="entry name" value="Ferritin-like"/>
    <property type="match status" value="1"/>
</dbReference>
<sequence>MSAPKNLEDCYKEELADNWSANDQMSKMVSQLADKASDPKLKERLSKAAEGIKDHTATLEKLLKDCGESEKEHCKGMEGLVKEAKKHVIDADIDDDDVRDVVIVSQYQRMCHYGICGFGTAKAFAEALGKNDHAAKLDTITADIYGADENMTDLAERSVNLQAKG</sequence>
<dbReference type="InterPro" id="IPR010287">
    <property type="entry name" value="DUF892_YciF-like"/>
</dbReference>
<dbReference type="InterPro" id="IPR009078">
    <property type="entry name" value="Ferritin-like_SF"/>
</dbReference>
<dbReference type="Proteomes" id="UP001500518">
    <property type="component" value="Unassembled WGS sequence"/>
</dbReference>
<keyword evidence="2" id="KW-1185">Reference proteome</keyword>
<dbReference type="InterPro" id="IPR012347">
    <property type="entry name" value="Ferritin-like"/>
</dbReference>
<dbReference type="PANTHER" id="PTHR30565">
    <property type="entry name" value="PROTEIN YCIF"/>
    <property type="match status" value="1"/>
</dbReference>
<proteinExistence type="predicted"/>
<dbReference type="InterPro" id="IPR047114">
    <property type="entry name" value="YciF"/>
</dbReference>
<evidence type="ECO:0000313" key="1">
    <source>
        <dbReference type="EMBL" id="GAA5047781.1"/>
    </source>
</evidence>
<comment type="caution">
    <text evidence="1">The sequence shown here is derived from an EMBL/GenBank/DDBJ whole genome shotgun (WGS) entry which is preliminary data.</text>
</comment>
<accession>A0ABP9K228</accession>
<name>A0ABP9K228_9SPHN</name>
<dbReference type="EMBL" id="BAABHV010000004">
    <property type="protein sequence ID" value="GAA5047781.1"/>
    <property type="molecule type" value="Genomic_DNA"/>
</dbReference>
<dbReference type="Gene3D" id="1.20.1260.10">
    <property type="match status" value="1"/>
</dbReference>
<protein>
    <submittedName>
        <fullName evidence="1">Ferritin-like domain-containing protein</fullName>
    </submittedName>
</protein>
<reference evidence="2" key="1">
    <citation type="journal article" date="2019" name="Int. J. Syst. Evol. Microbiol.">
        <title>The Global Catalogue of Microorganisms (GCM) 10K type strain sequencing project: providing services to taxonomists for standard genome sequencing and annotation.</title>
        <authorList>
            <consortium name="The Broad Institute Genomics Platform"/>
            <consortium name="The Broad Institute Genome Sequencing Center for Infectious Disease"/>
            <person name="Wu L."/>
            <person name="Ma J."/>
        </authorList>
    </citation>
    <scope>NUCLEOTIDE SEQUENCE [LARGE SCALE GENOMIC DNA]</scope>
    <source>
        <strain evidence="2">JCM 18014</strain>
    </source>
</reference>